<dbReference type="SUPFAM" id="SSF48498">
    <property type="entry name" value="Tetracyclin repressor-like, C-terminal domain"/>
    <property type="match status" value="1"/>
</dbReference>
<dbReference type="InterPro" id="IPR050109">
    <property type="entry name" value="HTH-type_TetR-like_transc_reg"/>
</dbReference>
<name>A0A076PSV8_COMTE</name>
<organism evidence="4 5">
    <name type="scientific">Comamonas testosteroni TK102</name>
    <dbReference type="NCBI Taxonomy" id="1392005"/>
    <lineage>
        <taxon>Bacteria</taxon>
        <taxon>Pseudomonadati</taxon>
        <taxon>Pseudomonadota</taxon>
        <taxon>Betaproteobacteria</taxon>
        <taxon>Burkholderiales</taxon>
        <taxon>Comamonadaceae</taxon>
        <taxon>Comamonas</taxon>
    </lineage>
</organism>
<dbReference type="AlphaFoldDB" id="A0A076PSV8"/>
<dbReference type="EMBL" id="CP006704">
    <property type="protein sequence ID" value="AIJ46815.1"/>
    <property type="molecule type" value="Genomic_DNA"/>
</dbReference>
<keyword evidence="1 2" id="KW-0238">DNA-binding</keyword>
<dbReference type="GO" id="GO:0003700">
    <property type="term" value="F:DNA-binding transcription factor activity"/>
    <property type="evidence" value="ECO:0007669"/>
    <property type="project" value="TreeGrafter"/>
</dbReference>
<dbReference type="PANTHER" id="PTHR30055">
    <property type="entry name" value="HTH-TYPE TRANSCRIPTIONAL REGULATOR RUTR"/>
    <property type="match status" value="1"/>
</dbReference>
<dbReference type="InterPro" id="IPR009057">
    <property type="entry name" value="Homeodomain-like_sf"/>
</dbReference>
<gene>
    <name evidence="4" type="ORF">O987_13485</name>
</gene>
<dbReference type="PANTHER" id="PTHR30055:SF223">
    <property type="entry name" value="HTH-TYPE TRANSCRIPTIONAL REGULATOR UIDR"/>
    <property type="match status" value="1"/>
</dbReference>
<evidence type="ECO:0000256" key="1">
    <source>
        <dbReference type="ARBA" id="ARBA00023125"/>
    </source>
</evidence>
<dbReference type="PROSITE" id="PS50977">
    <property type="entry name" value="HTH_TETR_2"/>
    <property type="match status" value="1"/>
</dbReference>
<dbReference type="Gene3D" id="1.10.357.10">
    <property type="entry name" value="Tetracycline Repressor, domain 2"/>
    <property type="match status" value="1"/>
</dbReference>
<protein>
    <submittedName>
        <fullName evidence="4">TetR family transcriptional regulator</fullName>
    </submittedName>
</protein>
<sequence length="182" mass="20243">MSTTRPPSAERRAQLLDAADVVFAEHGVTAPLDLIVERAQVGRATLYRQFPDRRAIMVALLERSVEKTRAAAIAWRDDDQAFFKLLALVGERIAVSATLVDYWRTVDQSDAEVIDARQQMWLVFEEPMKRAVAKGLCKQALNAKDLSLVFGMLGGALRGETPAQRKQLARRALQIILDGIKA</sequence>
<evidence type="ECO:0000313" key="4">
    <source>
        <dbReference type="EMBL" id="AIJ46815.1"/>
    </source>
</evidence>
<feature type="DNA-binding region" description="H-T-H motif" evidence="2">
    <location>
        <begin position="31"/>
        <end position="50"/>
    </location>
</feature>
<dbReference type="RefSeq" id="WP_043372707.1">
    <property type="nucleotide sequence ID" value="NZ_CP006704.1"/>
</dbReference>
<evidence type="ECO:0000313" key="5">
    <source>
        <dbReference type="Proteomes" id="UP000028782"/>
    </source>
</evidence>
<dbReference type="Proteomes" id="UP000028782">
    <property type="component" value="Chromosome"/>
</dbReference>
<dbReference type="HOGENOM" id="CLU_069356_17_3_4"/>
<evidence type="ECO:0000256" key="2">
    <source>
        <dbReference type="PROSITE-ProRule" id="PRU00335"/>
    </source>
</evidence>
<dbReference type="InterPro" id="IPR001647">
    <property type="entry name" value="HTH_TetR"/>
</dbReference>
<accession>A0A076PSV8</accession>
<dbReference type="GO" id="GO:0000976">
    <property type="term" value="F:transcription cis-regulatory region binding"/>
    <property type="evidence" value="ECO:0007669"/>
    <property type="project" value="TreeGrafter"/>
</dbReference>
<dbReference type="InterPro" id="IPR036271">
    <property type="entry name" value="Tet_transcr_reg_TetR-rel_C_sf"/>
</dbReference>
<dbReference type="PRINTS" id="PR00455">
    <property type="entry name" value="HTHTETR"/>
</dbReference>
<dbReference type="Pfam" id="PF00440">
    <property type="entry name" value="TetR_N"/>
    <property type="match status" value="1"/>
</dbReference>
<dbReference type="SUPFAM" id="SSF46689">
    <property type="entry name" value="Homeodomain-like"/>
    <property type="match status" value="1"/>
</dbReference>
<reference evidence="4 5" key="1">
    <citation type="journal article" date="2014" name="Genome Announc.">
        <title>Complete Genome Sequence of Polychlorinated Biphenyl Degrader Comamonas testosteroni TK102 (NBRC 109938).</title>
        <authorList>
            <person name="Fukuda K."/>
            <person name="Hosoyama A."/>
            <person name="Tsuchikane K."/>
            <person name="Ohji S."/>
            <person name="Yamazoe A."/>
            <person name="Fujita N."/>
            <person name="Shintani M."/>
            <person name="Kimbara K."/>
        </authorList>
    </citation>
    <scope>NUCLEOTIDE SEQUENCE [LARGE SCALE GENOMIC DNA]</scope>
    <source>
        <strain evidence="4">TK102</strain>
    </source>
</reference>
<feature type="domain" description="HTH tetR-type" evidence="3">
    <location>
        <begin position="9"/>
        <end position="68"/>
    </location>
</feature>
<proteinExistence type="predicted"/>
<evidence type="ECO:0000259" key="3">
    <source>
        <dbReference type="PROSITE" id="PS50977"/>
    </source>
</evidence>
<dbReference type="KEGG" id="ctes:O987_13485"/>